<keyword evidence="4" id="KW-0812">Transmembrane</keyword>
<dbReference type="EMBL" id="SNWR01000002">
    <property type="protein sequence ID" value="TDO31773.1"/>
    <property type="molecule type" value="Genomic_DNA"/>
</dbReference>
<name>A0A4R6J861_9ACTN</name>
<feature type="region of interest" description="Disordered" evidence="3">
    <location>
        <begin position="312"/>
        <end position="331"/>
    </location>
</feature>
<keyword evidence="6" id="KW-0031">Aminopeptidase</keyword>
<feature type="transmembrane region" description="Helical" evidence="4">
    <location>
        <begin position="249"/>
        <end position="271"/>
    </location>
</feature>
<comment type="similarity">
    <text evidence="1">Belongs to the AB hydrolase superfamily.</text>
</comment>
<dbReference type="PANTHER" id="PTHR22946:SF9">
    <property type="entry name" value="POLYKETIDE TRANSFERASE AF380"/>
    <property type="match status" value="1"/>
</dbReference>
<feature type="domain" description="Serine aminopeptidase S33" evidence="5">
    <location>
        <begin position="64"/>
        <end position="162"/>
    </location>
</feature>
<comment type="caution">
    <text evidence="6">The sequence shown here is derived from an EMBL/GenBank/DDBJ whole genome shotgun (WGS) entry which is preliminary data.</text>
</comment>
<gene>
    <name evidence="6" type="ORF">C8E87_7203</name>
</gene>
<evidence type="ECO:0000256" key="1">
    <source>
        <dbReference type="ARBA" id="ARBA00008645"/>
    </source>
</evidence>
<feature type="transmembrane region" description="Helical" evidence="4">
    <location>
        <begin position="442"/>
        <end position="458"/>
    </location>
</feature>
<keyword evidence="7" id="KW-1185">Reference proteome</keyword>
<accession>A0A4R6J861</accession>
<feature type="transmembrane region" description="Helical" evidence="4">
    <location>
        <begin position="470"/>
        <end position="489"/>
    </location>
</feature>
<keyword evidence="4" id="KW-0472">Membrane</keyword>
<dbReference type="GO" id="GO:0052689">
    <property type="term" value="F:carboxylic ester hydrolase activity"/>
    <property type="evidence" value="ECO:0007669"/>
    <property type="project" value="UniProtKB-ARBA"/>
</dbReference>
<evidence type="ECO:0000256" key="4">
    <source>
        <dbReference type="SAM" id="Phobius"/>
    </source>
</evidence>
<dbReference type="PANTHER" id="PTHR22946">
    <property type="entry name" value="DIENELACTONE HYDROLASE DOMAIN-CONTAINING PROTEIN-RELATED"/>
    <property type="match status" value="1"/>
</dbReference>
<dbReference type="Pfam" id="PF12146">
    <property type="entry name" value="Hydrolase_4"/>
    <property type="match status" value="1"/>
</dbReference>
<evidence type="ECO:0000313" key="6">
    <source>
        <dbReference type="EMBL" id="TDO31773.1"/>
    </source>
</evidence>
<keyword evidence="2" id="KW-0378">Hydrolase</keyword>
<dbReference type="Proteomes" id="UP000294901">
    <property type="component" value="Unassembled WGS sequence"/>
</dbReference>
<dbReference type="InterPro" id="IPR050261">
    <property type="entry name" value="FrsA_esterase"/>
</dbReference>
<feature type="transmembrane region" description="Helical" evidence="4">
    <location>
        <begin position="495"/>
        <end position="514"/>
    </location>
</feature>
<evidence type="ECO:0000313" key="7">
    <source>
        <dbReference type="Proteomes" id="UP000294901"/>
    </source>
</evidence>
<sequence length="544" mass="55257">MNMRARIADVQRSRFRLMPPMLALVAVVAGGVMLARFPAAERVVVDGVPLDVMRPAGATPGPGVVVAHGFAGSARLMRQFGDTLVTRGYTVVLPDLDGHGASTRDPVDLQHDLDVAVTHLSGLPSVDPARTALVGHSMGAAAVTTYAATHPSIAATVAISLPGSNAVTPSRPSRLLMLVGQLEFPGFHQTVERALAGAGSDRQAATVPGVEHISILYAARTHRLTADWLDTTFGRTPSTPGLPSPLRRLASSGVLLLGLLLGFVPITRALLGRPSTVAGRVVSVPRNAAAGVDPPSDSTRRAAVGADPLAGPARTAAVAPGPSASPPRPGAVMAEPAAELGRAAAVVLELAPIAAVAAGGAVVAAVVAPFLPTARLELGGYAAGFTAVMGLAILAYLRRFPSPPGGLRSLLGALLLIPYAAATIAVPLHLGFTHAVPAGQRWWLLLLVWLGFAVLAYATGRLAGTFRADLLVAAITVCALTAASVAGLASGFLVLVVPLLAALMVIQAGLSAALRAVAAPPWLSALTGSVLVAWPIATTLPTAV</sequence>
<feature type="transmembrane region" description="Helical" evidence="4">
    <location>
        <begin position="378"/>
        <end position="397"/>
    </location>
</feature>
<proteinExistence type="inferred from homology"/>
<reference evidence="6 7" key="1">
    <citation type="submission" date="2019-03" db="EMBL/GenBank/DDBJ databases">
        <title>Sequencing the genomes of 1000 actinobacteria strains.</title>
        <authorList>
            <person name="Klenk H.-P."/>
        </authorList>
    </citation>
    <scope>NUCLEOTIDE SEQUENCE [LARGE SCALE GENOMIC DNA]</scope>
    <source>
        <strain evidence="6 7">DSM 43805</strain>
    </source>
</reference>
<feature type="transmembrane region" description="Helical" evidence="4">
    <location>
        <begin position="521"/>
        <end position="540"/>
    </location>
</feature>
<dbReference type="SUPFAM" id="SSF53474">
    <property type="entry name" value="alpha/beta-Hydrolases"/>
    <property type="match status" value="1"/>
</dbReference>
<evidence type="ECO:0000259" key="5">
    <source>
        <dbReference type="Pfam" id="PF12146"/>
    </source>
</evidence>
<dbReference type="InterPro" id="IPR022742">
    <property type="entry name" value="Hydrolase_4"/>
</dbReference>
<protein>
    <submittedName>
        <fullName evidence="6">Serine aminopeptidase S33 family</fullName>
    </submittedName>
</protein>
<keyword evidence="4" id="KW-1133">Transmembrane helix</keyword>
<feature type="transmembrane region" description="Helical" evidence="4">
    <location>
        <begin position="350"/>
        <end position="372"/>
    </location>
</feature>
<evidence type="ECO:0000256" key="3">
    <source>
        <dbReference type="SAM" id="MobiDB-lite"/>
    </source>
</evidence>
<dbReference type="AlphaFoldDB" id="A0A4R6J861"/>
<feature type="transmembrane region" description="Helical" evidence="4">
    <location>
        <begin position="409"/>
        <end position="430"/>
    </location>
</feature>
<dbReference type="InterPro" id="IPR029058">
    <property type="entry name" value="AB_hydrolase_fold"/>
</dbReference>
<dbReference type="GO" id="GO:0004177">
    <property type="term" value="F:aminopeptidase activity"/>
    <property type="evidence" value="ECO:0007669"/>
    <property type="project" value="UniProtKB-KW"/>
</dbReference>
<evidence type="ECO:0000256" key="2">
    <source>
        <dbReference type="ARBA" id="ARBA00022801"/>
    </source>
</evidence>
<organism evidence="6 7">
    <name type="scientific">Paractinoplanes brasiliensis</name>
    <dbReference type="NCBI Taxonomy" id="52695"/>
    <lineage>
        <taxon>Bacteria</taxon>
        <taxon>Bacillati</taxon>
        <taxon>Actinomycetota</taxon>
        <taxon>Actinomycetes</taxon>
        <taxon>Micromonosporales</taxon>
        <taxon>Micromonosporaceae</taxon>
        <taxon>Paractinoplanes</taxon>
    </lineage>
</organism>
<keyword evidence="6" id="KW-0645">Protease</keyword>
<dbReference type="Gene3D" id="3.40.50.1820">
    <property type="entry name" value="alpha/beta hydrolase"/>
    <property type="match status" value="1"/>
</dbReference>